<keyword evidence="2" id="KW-0378">Hydrolase</keyword>
<keyword evidence="1" id="KW-0175">Coiled coil</keyword>
<dbReference type="STRING" id="1121419.SAMN05443529_108118"/>
<dbReference type="GO" id="GO:0004527">
    <property type="term" value="F:exonuclease activity"/>
    <property type="evidence" value="ECO:0007669"/>
    <property type="project" value="UniProtKB-KW"/>
</dbReference>
<dbReference type="AlphaFoldDB" id="A0A1G7YP53"/>
<protein>
    <submittedName>
        <fullName evidence="2">Exonuclease SbcC</fullName>
    </submittedName>
</protein>
<evidence type="ECO:0000313" key="3">
    <source>
        <dbReference type="Proteomes" id="UP000198656"/>
    </source>
</evidence>
<dbReference type="Proteomes" id="UP000198656">
    <property type="component" value="Unassembled WGS sequence"/>
</dbReference>
<dbReference type="EMBL" id="FNCP01000008">
    <property type="protein sequence ID" value="SDG98328.1"/>
    <property type="molecule type" value="Genomic_DNA"/>
</dbReference>
<gene>
    <name evidence="2" type="ORF">SAMN05443529_108118</name>
</gene>
<reference evidence="3" key="1">
    <citation type="submission" date="2016-10" db="EMBL/GenBank/DDBJ databases">
        <authorList>
            <person name="Varghese N."/>
            <person name="Submissions S."/>
        </authorList>
    </citation>
    <scope>NUCLEOTIDE SEQUENCE [LARGE SCALE GENOMIC DNA]</scope>
    <source>
        <strain evidence="3">DSM 8344</strain>
    </source>
</reference>
<organism evidence="2 3">
    <name type="scientific">Desulfosporosinus hippei DSM 8344</name>
    <dbReference type="NCBI Taxonomy" id="1121419"/>
    <lineage>
        <taxon>Bacteria</taxon>
        <taxon>Bacillati</taxon>
        <taxon>Bacillota</taxon>
        <taxon>Clostridia</taxon>
        <taxon>Eubacteriales</taxon>
        <taxon>Desulfitobacteriaceae</taxon>
        <taxon>Desulfosporosinus</taxon>
    </lineage>
</organism>
<name>A0A1G7YP53_9FIRM</name>
<evidence type="ECO:0000256" key="1">
    <source>
        <dbReference type="SAM" id="Coils"/>
    </source>
</evidence>
<feature type="coiled-coil region" evidence="1">
    <location>
        <begin position="163"/>
        <end position="264"/>
    </location>
</feature>
<keyword evidence="2" id="KW-0269">Exonuclease</keyword>
<dbReference type="RefSeq" id="WP_092332488.1">
    <property type="nucleotide sequence ID" value="NZ_FNCP01000008.1"/>
</dbReference>
<keyword evidence="3" id="KW-1185">Reference proteome</keyword>
<feature type="coiled-coil region" evidence="1">
    <location>
        <begin position="326"/>
        <end position="374"/>
    </location>
</feature>
<feature type="coiled-coil region" evidence="1">
    <location>
        <begin position="440"/>
        <end position="477"/>
    </location>
</feature>
<keyword evidence="2" id="KW-0540">Nuclease</keyword>
<sequence>MKIERIRLSNFRDLKDIDWIFPTGPTLIINRDINNQKLLDDLLMKLFYEQESQLLEKQKDNAAAEVWISEDNHHFVVRYENIQIEDQITQQLTFLDGNGYKVNLPEKMTIGEYLFQARMQAFLQGGRITWPEKDSQDNLFLRINNLSQGGDEDFSLTKVRASLIGAQKRVKDQRENMELVKAEYDALRNEWENAHRQQEDNRLLLIEIKNLQENQAILTEKIALTQKIHQRLECLAQNPDYRELRQLQDEISRMEERQQRLDEGLRAISSDGAVDWEIIENFREECMEWACFQKDVRSLTAEIEVRIKLIEQIQKLLLSSGYQGFREDEEQQLRRVMEERDSARDRLDKLILLREELDELKLEYEEEITKLSKLIVMSDVTEDAVNRITRKEKQLNRWQSYKICNITDQLLTKPLKIKSINERLSAHLLEYYQRYHVANYREFTSRLEEYQQQQRQVENLKKRIEKLQEKVNKEPKLLRIIDSRNEIIKLALSKVQAADFSEWLNGWLAYQQMKKQRSEETDQLNKDLEQKLDLEKKLAICAEGMSENLKNWGISLGDREEVLSAILNVAGQLQERDEVKEEVVKYSEIFVKKLGNRDLEQLSRILEPLAELEREQRLSSQERLAEMSSWEKERVEIHQHLEALNTRLQGEEQAASLSVLEKRIEVKKRQWTAYEDLRHALNDAQAILDLSWQEWQTKYEKNLSEEKQWIFEHFFSQKGKYTENETVVKRNYFSYRLALAQLALPVTTEVPLFFSIGKISEGDQSFWADAAKYLNKLGLGRQVFLNTEDPLLAEILLGDGWSPFSFAQD</sequence>
<accession>A0A1G7YP53</accession>
<evidence type="ECO:0000313" key="2">
    <source>
        <dbReference type="EMBL" id="SDG98328.1"/>
    </source>
</evidence>
<dbReference type="OrthoDB" id="1789205at2"/>
<proteinExistence type="predicted"/>